<dbReference type="AlphaFoldDB" id="A0A089YRB1"/>
<dbReference type="STRING" id="216142.LT40_05515"/>
<sequence length="102" mass="12000">MLMKIATTDVFERWFTRLRDRQAAIRIQARIDRLEDGNWGDWQSVGEGVCEMRLHFGPGYRLYFMQHEQCWIVLLAGGDKSTQSSDIAIAKRMAHQLQEQER</sequence>
<reference evidence="1 2" key="1">
    <citation type="journal article" date="2015" name="J. Biotechnol.">
        <title>Complete genome sequence of Pseudomonas rhizosphaerae IH5T (=DSM 16299T), a phosphate-solubilizing rhizobacterium for bacterial biofertilizer.</title>
        <authorList>
            <person name="Kwak Y."/>
            <person name="Jung B.K."/>
            <person name="Shin J.H."/>
        </authorList>
    </citation>
    <scope>NUCLEOTIDE SEQUENCE [LARGE SCALE GENOMIC DNA]</scope>
    <source>
        <strain evidence="1">DSM 16299</strain>
    </source>
</reference>
<gene>
    <name evidence="1" type="ORF">LT40_05515</name>
</gene>
<proteinExistence type="predicted"/>
<dbReference type="PIRSF" id="PIRSF028744">
    <property type="entry name" value="Addict_mod_HI1419"/>
    <property type="match status" value="1"/>
</dbReference>
<dbReference type="PANTHER" id="PTHR41791">
    <property type="entry name" value="SSL7039 PROTEIN"/>
    <property type="match status" value="1"/>
</dbReference>
<dbReference type="eggNOG" id="COG3657">
    <property type="taxonomic scope" value="Bacteria"/>
</dbReference>
<dbReference type="HOGENOM" id="CLU_152445_0_1_6"/>
<dbReference type="EMBL" id="CP009533">
    <property type="protein sequence ID" value="AIS16892.1"/>
    <property type="molecule type" value="Genomic_DNA"/>
</dbReference>
<dbReference type="KEGG" id="prh:LT40_05515"/>
<dbReference type="Proteomes" id="UP000029499">
    <property type="component" value="Chromosome"/>
</dbReference>
<dbReference type="PANTHER" id="PTHR41791:SF1">
    <property type="entry name" value="SSL7039 PROTEIN"/>
    <property type="match status" value="1"/>
</dbReference>
<evidence type="ECO:0008006" key="3">
    <source>
        <dbReference type="Google" id="ProtNLM"/>
    </source>
</evidence>
<accession>A0A089YRB1</accession>
<dbReference type="InterPro" id="IPR014056">
    <property type="entry name" value="TypeIITA-like_toxin_pred"/>
</dbReference>
<dbReference type="NCBIfam" id="TIGR02683">
    <property type="entry name" value="upstrm_HI1419"/>
    <property type="match status" value="1"/>
</dbReference>
<name>A0A089YRB1_9PSED</name>
<evidence type="ECO:0000313" key="1">
    <source>
        <dbReference type="EMBL" id="AIS16892.1"/>
    </source>
</evidence>
<protein>
    <recommendedName>
        <fullName evidence="3">Addiction module antitoxin RelB</fullName>
    </recommendedName>
</protein>
<keyword evidence="2" id="KW-1185">Reference proteome</keyword>
<evidence type="ECO:0000313" key="2">
    <source>
        <dbReference type="Proteomes" id="UP000029499"/>
    </source>
</evidence>
<organism evidence="1 2">
    <name type="scientific">Pseudomonas rhizosphaerae</name>
    <dbReference type="NCBI Taxonomy" id="216142"/>
    <lineage>
        <taxon>Bacteria</taxon>
        <taxon>Pseudomonadati</taxon>
        <taxon>Pseudomonadota</taxon>
        <taxon>Gammaproteobacteria</taxon>
        <taxon>Pseudomonadales</taxon>
        <taxon>Pseudomonadaceae</taxon>
        <taxon>Pseudomonas</taxon>
    </lineage>
</organism>